<dbReference type="EC" id="2.1.1.221" evidence="3"/>
<keyword evidence="23" id="KW-1185">Reference proteome</keyword>
<dbReference type="GO" id="GO:1990180">
    <property type="term" value="P:mitochondrial tRNA 3'-end processing"/>
    <property type="evidence" value="ECO:0007669"/>
    <property type="project" value="Ensembl"/>
</dbReference>
<dbReference type="OrthoDB" id="9976048at2759"/>
<evidence type="ECO:0000256" key="17">
    <source>
        <dbReference type="ARBA" id="ARBA00048278"/>
    </source>
</evidence>
<dbReference type="GeneTree" id="ENSGT00530000063169"/>
<organism evidence="22 23">
    <name type="scientific">Naja naja</name>
    <name type="common">Indian cobra</name>
    <dbReference type="NCBI Taxonomy" id="35670"/>
    <lineage>
        <taxon>Eukaryota</taxon>
        <taxon>Metazoa</taxon>
        <taxon>Chordata</taxon>
        <taxon>Craniata</taxon>
        <taxon>Vertebrata</taxon>
        <taxon>Euteleostomi</taxon>
        <taxon>Lepidosauria</taxon>
        <taxon>Squamata</taxon>
        <taxon>Bifurcata</taxon>
        <taxon>Unidentata</taxon>
        <taxon>Episquamata</taxon>
        <taxon>Toxicofera</taxon>
        <taxon>Serpentes</taxon>
        <taxon>Colubroidea</taxon>
        <taxon>Elapidae</taxon>
        <taxon>Elapinae</taxon>
        <taxon>Naja</taxon>
    </lineage>
</organism>
<dbReference type="PANTHER" id="PTHR13563">
    <property type="entry name" value="TRNA (GUANINE-9-) METHYLTRANSFERASE"/>
    <property type="match status" value="1"/>
</dbReference>
<evidence type="ECO:0000256" key="3">
    <source>
        <dbReference type="ARBA" id="ARBA00012797"/>
    </source>
</evidence>
<evidence type="ECO:0000256" key="8">
    <source>
        <dbReference type="ARBA" id="ARBA00022694"/>
    </source>
</evidence>
<evidence type="ECO:0000256" key="20">
    <source>
        <dbReference type="SAM" id="MobiDB-lite"/>
    </source>
</evidence>
<dbReference type="CDD" id="cd18102">
    <property type="entry name" value="Trm10_MRRP1"/>
    <property type="match status" value="1"/>
</dbReference>
<dbReference type="InterPro" id="IPR028564">
    <property type="entry name" value="MT_TRM10-typ"/>
</dbReference>
<evidence type="ECO:0000256" key="11">
    <source>
        <dbReference type="ARBA" id="ARBA00023128"/>
    </source>
</evidence>
<evidence type="ECO:0000256" key="6">
    <source>
        <dbReference type="ARBA" id="ARBA00022679"/>
    </source>
</evidence>
<keyword evidence="6" id="KW-0808">Transferase</keyword>
<dbReference type="GO" id="GO:0052905">
    <property type="term" value="F:tRNA (guanosine(9)-N1)-methyltransferase activity"/>
    <property type="evidence" value="ECO:0007669"/>
    <property type="project" value="UniProtKB-EC"/>
</dbReference>
<feature type="region of interest" description="Disordered" evidence="20">
    <location>
        <begin position="154"/>
        <end position="175"/>
    </location>
</feature>
<accession>A0A8C6XD61</accession>
<evidence type="ECO:0000313" key="23">
    <source>
        <dbReference type="Proteomes" id="UP000694559"/>
    </source>
</evidence>
<dbReference type="GO" id="GO:0042802">
    <property type="term" value="F:identical protein binding"/>
    <property type="evidence" value="ECO:0007669"/>
    <property type="project" value="Ensembl"/>
</dbReference>
<dbReference type="GO" id="GO:0006397">
    <property type="term" value="P:mRNA processing"/>
    <property type="evidence" value="ECO:0007669"/>
    <property type="project" value="Ensembl"/>
</dbReference>
<dbReference type="GO" id="GO:0030678">
    <property type="term" value="C:mitochondrial ribonuclease P complex"/>
    <property type="evidence" value="ECO:0007669"/>
    <property type="project" value="Ensembl"/>
</dbReference>
<evidence type="ECO:0000256" key="14">
    <source>
        <dbReference type="ARBA" id="ARBA00030623"/>
    </source>
</evidence>
<dbReference type="GO" id="GO:0043527">
    <property type="term" value="C:tRNA methyltransferase complex"/>
    <property type="evidence" value="ECO:0007669"/>
    <property type="project" value="Ensembl"/>
</dbReference>
<evidence type="ECO:0000256" key="5">
    <source>
        <dbReference type="ARBA" id="ARBA00022603"/>
    </source>
</evidence>
<comment type="catalytic activity">
    <reaction evidence="19">
        <text>an adenosine in mRNA + S-adenosyl-L-methionine = an N(1)-methyladenosine in mRNA + S-adenosyl-L-homocysteine + H(+)</text>
        <dbReference type="Rhea" id="RHEA:55392"/>
        <dbReference type="Rhea" id="RHEA-COMP:12414"/>
        <dbReference type="Rhea" id="RHEA-COMP:12415"/>
        <dbReference type="ChEBI" id="CHEBI:15378"/>
        <dbReference type="ChEBI" id="CHEBI:57856"/>
        <dbReference type="ChEBI" id="CHEBI:59789"/>
        <dbReference type="ChEBI" id="CHEBI:74411"/>
        <dbReference type="ChEBI" id="CHEBI:74491"/>
    </reaction>
</comment>
<evidence type="ECO:0000256" key="4">
    <source>
        <dbReference type="ARBA" id="ARBA00014681"/>
    </source>
</evidence>
<dbReference type="GO" id="GO:0097745">
    <property type="term" value="P:mitochondrial tRNA 5'-end processing"/>
    <property type="evidence" value="ECO:0007669"/>
    <property type="project" value="Ensembl"/>
</dbReference>
<dbReference type="OMA" id="TIMECVS"/>
<reference evidence="22" key="2">
    <citation type="submission" date="2025-09" db="UniProtKB">
        <authorList>
            <consortium name="Ensembl"/>
        </authorList>
    </citation>
    <scope>IDENTIFICATION</scope>
</reference>
<evidence type="ECO:0000256" key="10">
    <source>
        <dbReference type="ARBA" id="ARBA00023054"/>
    </source>
</evidence>
<evidence type="ECO:0000256" key="18">
    <source>
        <dbReference type="ARBA" id="ARBA00048434"/>
    </source>
</evidence>
<evidence type="ECO:0000256" key="16">
    <source>
        <dbReference type="ARBA" id="ARBA00033019"/>
    </source>
</evidence>
<dbReference type="PROSITE" id="PS51675">
    <property type="entry name" value="SAM_MT_TRM10"/>
    <property type="match status" value="1"/>
</dbReference>
<evidence type="ECO:0000256" key="13">
    <source>
        <dbReference type="ARBA" id="ARBA00029803"/>
    </source>
</evidence>
<dbReference type="Gene3D" id="3.40.1280.30">
    <property type="match status" value="1"/>
</dbReference>
<dbReference type="InterPro" id="IPR038459">
    <property type="entry name" value="MT_TRM10-typ_sf"/>
</dbReference>
<keyword evidence="11" id="KW-0496">Mitochondrion</keyword>
<dbReference type="GO" id="GO:0070131">
    <property type="term" value="P:positive regulation of mitochondrial translation"/>
    <property type="evidence" value="ECO:0007669"/>
    <property type="project" value="Ensembl"/>
</dbReference>
<evidence type="ECO:0000259" key="21">
    <source>
        <dbReference type="PROSITE" id="PS51675"/>
    </source>
</evidence>
<evidence type="ECO:0000256" key="12">
    <source>
        <dbReference type="ARBA" id="ARBA00029727"/>
    </source>
</evidence>
<sequence>MCVLVSWTSQLSTPIFFNMHLLNLIRPAFKLIAPKMTKYGLFLTMPSKINTCGTLRMIYLNKNISKNADENIDLDEWKSVVLSGLEKEAFEKASPEEEPNIAAIKEYIDMSRRLGKAAPENITEEQLKRLIEYPSVSSRNKYLAFLASKEMKKNAEKEKKKKQQEERDELRKTIDNEEQTSKSRLLRAIWDSSMDVVYNWKAAQAMSFGQPLVFDMDFNDMSVREMQNTVNQMMECEGANRKAVEPFHLYYCNLKEDGPYHKEFLKRYGDAWNNLFVTVTEKSYVELFPRDQIVYLTADSPNVMETFDHNKIYIIGSLVDKSIRKGVSLARAKRLKLATAHLPLERYFHWKSGAKVLTLDQMIMILITLKNTGNWKEALEFVPKRKHEGFIDPSLQHFIRKQKNRKMSEQNFKKKLLVEELSKKRLWNGLWEE</sequence>
<dbReference type="AlphaFoldDB" id="A0A8C6XD61"/>
<evidence type="ECO:0000256" key="19">
    <source>
        <dbReference type="ARBA" id="ARBA00048481"/>
    </source>
</evidence>
<dbReference type="GO" id="GO:0042645">
    <property type="term" value="C:mitochondrial nucleoid"/>
    <property type="evidence" value="ECO:0007669"/>
    <property type="project" value="Ensembl"/>
</dbReference>
<protein>
    <recommendedName>
        <fullName evidence="4">tRNA methyltransferase 10 homolog C</fullName>
        <ecNumber evidence="2">2.1.1.218</ecNumber>
        <ecNumber evidence="3">2.1.1.221</ecNumber>
    </recommendedName>
    <alternativeName>
        <fullName evidence="14">Mitochondrial ribonuclease P protein 1</fullName>
    </alternativeName>
    <alternativeName>
        <fullName evidence="13">RNA (guanine-9-)-methyltransferase domain-containing protein 1</fullName>
    </alternativeName>
    <alternativeName>
        <fullName evidence="15">mRNA methyladenosine-N(1)-methyltransferase</fullName>
    </alternativeName>
    <alternativeName>
        <fullName evidence="16">tRNA (adenine(9)-N(1))-methyltransferase</fullName>
    </alternativeName>
    <alternativeName>
        <fullName evidence="12">tRNA (guanine(9)-N(1))-methyltransferase</fullName>
    </alternativeName>
</protein>
<dbReference type="PANTHER" id="PTHR13563:SF5">
    <property type="entry name" value="TRNA METHYLTRANSFERASE 10 HOMOLOG C"/>
    <property type="match status" value="1"/>
</dbReference>
<keyword evidence="7" id="KW-0949">S-adenosyl-L-methionine</keyword>
<gene>
    <name evidence="22" type="primary">TRMT10C</name>
</gene>
<dbReference type="FunFam" id="3.40.1280.30:FF:000003">
    <property type="entry name" value="tRNA methyltransferase 10C, mitochondrial RNase P subunit"/>
    <property type="match status" value="1"/>
</dbReference>
<evidence type="ECO:0000256" key="9">
    <source>
        <dbReference type="ARBA" id="ARBA00022946"/>
    </source>
</evidence>
<dbReference type="GO" id="GO:0005654">
    <property type="term" value="C:nucleoplasm"/>
    <property type="evidence" value="ECO:0007669"/>
    <property type="project" value="Ensembl"/>
</dbReference>
<dbReference type="GO" id="GO:0070901">
    <property type="term" value="P:mitochondrial tRNA methylation"/>
    <property type="evidence" value="ECO:0007669"/>
    <property type="project" value="Ensembl"/>
</dbReference>
<dbReference type="GO" id="GO:0160106">
    <property type="term" value="F:tRNA (adenine(9)-N1)-methyltransferase activity"/>
    <property type="evidence" value="ECO:0007669"/>
    <property type="project" value="UniProtKB-EC"/>
</dbReference>
<evidence type="ECO:0000256" key="1">
    <source>
        <dbReference type="ARBA" id="ARBA00004173"/>
    </source>
</evidence>
<proteinExistence type="predicted"/>
<evidence type="ECO:0000313" key="22">
    <source>
        <dbReference type="Ensembl" id="ENSNNAP00000012659.1"/>
    </source>
</evidence>
<feature type="domain" description="SAM-dependent MTase TRM10-type" evidence="21">
    <location>
        <begin position="198"/>
        <end position="389"/>
    </location>
</feature>
<dbReference type="InterPro" id="IPR007356">
    <property type="entry name" value="tRNA_m1G_MeTrfase_euk"/>
</dbReference>
<keyword evidence="5" id="KW-0489">Methyltransferase</keyword>
<dbReference type="EC" id="2.1.1.218" evidence="2"/>
<dbReference type="GO" id="GO:0000049">
    <property type="term" value="F:tRNA binding"/>
    <property type="evidence" value="ECO:0007669"/>
    <property type="project" value="Ensembl"/>
</dbReference>
<reference evidence="22" key="1">
    <citation type="submission" date="2025-08" db="UniProtKB">
        <authorList>
            <consortium name="Ensembl"/>
        </authorList>
    </citation>
    <scope>IDENTIFICATION</scope>
</reference>
<keyword evidence="10" id="KW-0175">Coiled coil</keyword>
<dbReference type="InterPro" id="IPR025812">
    <property type="entry name" value="Trm10_C_MTase_dom"/>
</dbReference>
<dbReference type="Proteomes" id="UP000694559">
    <property type="component" value="Unplaced"/>
</dbReference>
<evidence type="ECO:0000256" key="2">
    <source>
        <dbReference type="ARBA" id="ARBA00012794"/>
    </source>
</evidence>
<evidence type="ECO:0000256" key="7">
    <source>
        <dbReference type="ARBA" id="ARBA00022691"/>
    </source>
</evidence>
<dbReference type="Ensembl" id="ENSNNAT00000013249.1">
    <property type="protein sequence ID" value="ENSNNAP00000012659.1"/>
    <property type="gene ID" value="ENSNNAG00000008546.1"/>
</dbReference>
<keyword evidence="8" id="KW-0819">tRNA processing</keyword>
<comment type="subcellular location">
    <subcellularLocation>
        <location evidence="1">Mitochondrion</location>
    </subcellularLocation>
</comment>
<keyword evidence="9" id="KW-0809">Transit peptide</keyword>
<name>A0A8C6XD61_NAJNA</name>
<comment type="catalytic activity">
    <reaction evidence="18">
        <text>guanosine(9) in tRNA + S-adenosyl-L-methionine = N(1)-methylguanosine(9) in tRNA + S-adenosyl-L-homocysteine + H(+)</text>
        <dbReference type="Rhea" id="RHEA:43156"/>
        <dbReference type="Rhea" id="RHEA-COMP:10367"/>
        <dbReference type="Rhea" id="RHEA-COMP:10368"/>
        <dbReference type="ChEBI" id="CHEBI:15378"/>
        <dbReference type="ChEBI" id="CHEBI:57856"/>
        <dbReference type="ChEBI" id="CHEBI:59789"/>
        <dbReference type="ChEBI" id="CHEBI:73542"/>
        <dbReference type="ChEBI" id="CHEBI:74269"/>
        <dbReference type="EC" id="2.1.1.221"/>
    </reaction>
</comment>
<dbReference type="SMR" id="A0A8C6XD61"/>
<evidence type="ECO:0000256" key="15">
    <source>
        <dbReference type="ARBA" id="ARBA00031759"/>
    </source>
</evidence>
<comment type="catalytic activity">
    <reaction evidence="17">
        <text>adenosine(9) in tRNA + S-adenosyl-L-methionine = N(1)-methyladenosine(9) in tRNA + S-adenosyl-L-homocysteine + H(+)</text>
        <dbReference type="Rhea" id="RHEA:43148"/>
        <dbReference type="Rhea" id="RHEA-COMP:10363"/>
        <dbReference type="Rhea" id="RHEA-COMP:10364"/>
        <dbReference type="ChEBI" id="CHEBI:15378"/>
        <dbReference type="ChEBI" id="CHEBI:57856"/>
        <dbReference type="ChEBI" id="CHEBI:59789"/>
        <dbReference type="ChEBI" id="CHEBI:74411"/>
        <dbReference type="ChEBI" id="CHEBI:74491"/>
        <dbReference type="EC" id="2.1.1.218"/>
    </reaction>
</comment>